<comment type="caution">
    <text evidence="2">The sequence shown here is derived from an EMBL/GenBank/DDBJ whole genome shotgun (WGS) entry which is preliminary data.</text>
</comment>
<dbReference type="Proteomes" id="UP000326396">
    <property type="component" value="Linkage Group LG16"/>
</dbReference>
<feature type="compositionally biased region" description="Gly residues" evidence="1">
    <location>
        <begin position="99"/>
        <end position="113"/>
    </location>
</feature>
<accession>A0A5N6NZK8</accession>
<evidence type="ECO:0000256" key="1">
    <source>
        <dbReference type="SAM" id="MobiDB-lite"/>
    </source>
</evidence>
<name>A0A5N6NZK8_9ASTR</name>
<evidence type="ECO:0000313" key="2">
    <source>
        <dbReference type="EMBL" id="KAD5508538.1"/>
    </source>
</evidence>
<reference evidence="2 3" key="1">
    <citation type="submission" date="2019-05" db="EMBL/GenBank/DDBJ databases">
        <title>Mikania micrantha, genome provides insights into the molecular mechanism of rapid growth.</title>
        <authorList>
            <person name="Liu B."/>
        </authorList>
    </citation>
    <scope>NUCLEOTIDE SEQUENCE [LARGE SCALE GENOMIC DNA]</scope>
    <source>
        <strain evidence="2">NLD-2019</strain>
        <tissue evidence="2">Leaf</tissue>
    </source>
</reference>
<dbReference type="EMBL" id="SZYD01000008">
    <property type="protein sequence ID" value="KAD5508538.1"/>
    <property type="molecule type" value="Genomic_DNA"/>
</dbReference>
<keyword evidence="3" id="KW-1185">Reference proteome</keyword>
<evidence type="ECO:0000313" key="3">
    <source>
        <dbReference type="Proteomes" id="UP000326396"/>
    </source>
</evidence>
<organism evidence="2 3">
    <name type="scientific">Mikania micrantha</name>
    <name type="common">bitter vine</name>
    <dbReference type="NCBI Taxonomy" id="192012"/>
    <lineage>
        <taxon>Eukaryota</taxon>
        <taxon>Viridiplantae</taxon>
        <taxon>Streptophyta</taxon>
        <taxon>Embryophyta</taxon>
        <taxon>Tracheophyta</taxon>
        <taxon>Spermatophyta</taxon>
        <taxon>Magnoliopsida</taxon>
        <taxon>eudicotyledons</taxon>
        <taxon>Gunneridae</taxon>
        <taxon>Pentapetalae</taxon>
        <taxon>asterids</taxon>
        <taxon>campanulids</taxon>
        <taxon>Asterales</taxon>
        <taxon>Asteraceae</taxon>
        <taxon>Asteroideae</taxon>
        <taxon>Heliantheae alliance</taxon>
        <taxon>Eupatorieae</taxon>
        <taxon>Mikania</taxon>
    </lineage>
</organism>
<protein>
    <submittedName>
        <fullName evidence="2">Uncharacterized protein</fullName>
    </submittedName>
</protein>
<sequence length="191" mass="20007">MRGTAGRSRLCHRKKCLCFHGSIRFGEVEGGTEACFDIRNEESWAAVDDMAEVVATDVGFPEEECDGGDDGGEGEGEDFRAEGYKAVEGGRGEGDGGGKEGNGGFDVGNGGGDEGRVGEIGGGGEGFGEIKVVLEEDGRWCLVESPDGRLALPDCVGTAAEVAEEEEQQRIMVMGMYGLEVGGDDEVISKR</sequence>
<proteinExistence type="predicted"/>
<feature type="compositionally biased region" description="Basic and acidic residues" evidence="1">
    <location>
        <begin position="87"/>
        <end position="98"/>
    </location>
</feature>
<feature type="region of interest" description="Disordered" evidence="1">
    <location>
        <begin position="87"/>
        <end position="113"/>
    </location>
</feature>
<dbReference type="AlphaFoldDB" id="A0A5N6NZK8"/>
<gene>
    <name evidence="2" type="ORF">E3N88_16241</name>
</gene>